<organism evidence="4">
    <name type="scientific">uncultured bacterium ws101A12</name>
    <dbReference type="NCBI Taxonomy" id="1131826"/>
    <lineage>
        <taxon>Bacteria</taxon>
        <taxon>environmental samples</taxon>
    </lineage>
</organism>
<dbReference type="EC" id="2.4.-.-" evidence="4"/>
<reference evidence="4" key="1">
    <citation type="journal article" date="2012" name="ISME J.">
        <title>Roseobacter clade bacteria are abundant in coastal sediments and encode a novel combination of sulfur oxidation genes.</title>
        <authorList>
            <person name="Lenk S."/>
            <person name="Moraru C."/>
            <person name="Hahnke S."/>
            <person name="Arnds J."/>
            <person name="Richter M."/>
            <person name="Kube M."/>
            <person name="Reinhardt R."/>
            <person name="Brinkhoff T."/>
            <person name="Harder J."/>
            <person name="Amann R."/>
            <person name="Mussmann M."/>
        </authorList>
    </citation>
    <scope>NUCLEOTIDE SEQUENCE</scope>
</reference>
<dbReference type="AlphaFoldDB" id="I1X4H9"/>
<dbReference type="InterPro" id="IPR017459">
    <property type="entry name" value="Glycosyl_Trfase_fam3_N_dom"/>
</dbReference>
<dbReference type="SUPFAM" id="SSF52418">
    <property type="entry name" value="Nucleoside phosphorylase/phosphoribosyltransferase catalytic domain"/>
    <property type="match status" value="1"/>
</dbReference>
<accession>I1X4H9</accession>
<protein>
    <submittedName>
        <fullName evidence="4">Glycosyltransferase</fullName>
        <ecNumber evidence="4">2.4.-.-</ecNumber>
    </submittedName>
</protein>
<dbReference type="Gene3D" id="3.40.1030.10">
    <property type="entry name" value="Nucleoside phosphorylase/phosphoribosyltransferase catalytic domain"/>
    <property type="match status" value="1"/>
</dbReference>
<dbReference type="Gene3D" id="1.20.970.10">
    <property type="entry name" value="Transferase, Pyrimidine Nucleoside Phosphorylase, Chain C"/>
    <property type="match status" value="1"/>
</dbReference>
<dbReference type="InterPro" id="IPR005940">
    <property type="entry name" value="Anthranilate_Pribosyl_Tfrase"/>
</dbReference>
<dbReference type="PANTHER" id="PTHR43285">
    <property type="entry name" value="ANTHRANILATE PHOSPHORIBOSYLTRANSFERASE"/>
    <property type="match status" value="1"/>
</dbReference>
<feature type="domain" description="Glycosyl transferase family 3 N-terminal" evidence="3">
    <location>
        <begin position="32"/>
        <end position="83"/>
    </location>
</feature>
<dbReference type="GO" id="GO:0005829">
    <property type="term" value="C:cytosol"/>
    <property type="evidence" value="ECO:0007669"/>
    <property type="project" value="TreeGrafter"/>
</dbReference>
<dbReference type="PANTHER" id="PTHR43285:SF2">
    <property type="entry name" value="ANTHRANILATE PHOSPHORIBOSYLTRANSFERASE"/>
    <property type="match status" value="1"/>
</dbReference>
<dbReference type="EMBL" id="JQ256780">
    <property type="protein sequence ID" value="AFI78404.1"/>
    <property type="molecule type" value="Genomic_DNA"/>
</dbReference>
<dbReference type="Pfam" id="PF02885">
    <property type="entry name" value="Glycos_trans_3N"/>
    <property type="match status" value="1"/>
</dbReference>
<keyword evidence="2 4" id="KW-0808">Transferase</keyword>
<dbReference type="GO" id="GO:0004048">
    <property type="term" value="F:anthranilate phosphoribosyltransferase activity"/>
    <property type="evidence" value="ECO:0007669"/>
    <property type="project" value="InterPro"/>
</dbReference>
<evidence type="ECO:0000256" key="1">
    <source>
        <dbReference type="ARBA" id="ARBA00022676"/>
    </source>
</evidence>
<dbReference type="NCBIfam" id="NF006564">
    <property type="entry name" value="PRK09071.1"/>
    <property type="match status" value="1"/>
</dbReference>
<sequence>MLHQPTPDPAWATEPQTPHPFSWFVAILGRGKTKQRPLTLAESQEAMEMIHAGEVLPEQIGAFLMLLRLKEEAPEEIAGFVLGTRSTFQRPDNLPQVDLDWSSYAGKRIQLPWFVLSVMALVNSGVRVVMHGTEGHTAGRTYTRGVLDRLGFPAVLSFDEAARQVEARGFAYMPLEVMSPVLRHLIELRPIFGLRSPVHSFSRMLNPFDAPTMMQGIFHRGFMDIHAGAARLLEQPRMAVFRGEGGEIERRPNKPTQVWTTLGAAEPLVETWPAILPEPHQEADLEMDPDNLLRVWHGQSEDAYAVASVLGTLAVTLKTMGRADSMEAAEALAADIWADRDRGLLPNP</sequence>
<dbReference type="SUPFAM" id="SSF47648">
    <property type="entry name" value="Nucleoside phosphorylase/phosphoribosyltransferase N-terminal domain"/>
    <property type="match status" value="1"/>
</dbReference>
<name>I1X4H9_9BACT</name>
<keyword evidence="1 4" id="KW-0328">Glycosyltransferase</keyword>
<evidence type="ECO:0000259" key="3">
    <source>
        <dbReference type="Pfam" id="PF02885"/>
    </source>
</evidence>
<dbReference type="InterPro" id="IPR036320">
    <property type="entry name" value="Glycosyl_Trfase_fam3_N_dom_sf"/>
</dbReference>
<proteinExistence type="predicted"/>
<evidence type="ECO:0000256" key="2">
    <source>
        <dbReference type="ARBA" id="ARBA00022679"/>
    </source>
</evidence>
<dbReference type="InterPro" id="IPR035902">
    <property type="entry name" value="Nuc_phospho_transferase"/>
</dbReference>
<gene>
    <name evidence="4" type="ORF">ws101A12_0036</name>
</gene>
<evidence type="ECO:0000313" key="4">
    <source>
        <dbReference type="EMBL" id="AFI78404.1"/>
    </source>
</evidence>
<dbReference type="GO" id="GO:0000162">
    <property type="term" value="P:L-tryptophan biosynthetic process"/>
    <property type="evidence" value="ECO:0007669"/>
    <property type="project" value="InterPro"/>
</dbReference>